<dbReference type="PANTHER" id="PTHR37610:SF97">
    <property type="entry name" value="RETROTRANSPOSON GAG DOMAIN-CONTAINING PROTEIN"/>
    <property type="match status" value="1"/>
</dbReference>
<dbReference type="Proteomes" id="UP000228380">
    <property type="component" value="Chromosome 10"/>
</dbReference>
<dbReference type="OrthoDB" id="5544992at2759"/>
<dbReference type="AlphaFoldDB" id="A0A8B9AKZ3"/>
<dbReference type="KEGG" id="pda:120112226"/>
<evidence type="ECO:0000313" key="3">
    <source>
        <dbReference type="RefSeq" id="XP_038987015.1"/>
    </source>
</evidence>
<gene>
    <name evidence="3" type="primary">LOC120112226</name>
</gene>
<evidence type="ECO:0000259" key="1">
    <source>
        <dbReference type="Pfam" id="PF14244"/>
    </source>
</evidence>
<dbReference type="InterPro" id="IPR029472">
    <property type="entry name" value="Copia-like_N"/>
</dbReference>
<protein>
    <submittedName>
        <fullName evidence="3">Uncharacterized protein LOC120112226</fullName>
    </submittedName>
</protein>
<keyword evidence="2" id="KW-1185">Reference proteome</keyword>
<organism evidence="2 3">
    <name type="scientific">Phoenix dactylifera</name>
    <name type="common">Date palm</name>
    <dbReference type="NCBI Taxonomy" id="42345"/>
    <lineage>
        <taxon>Eukaryota</taxon>
        <taxon>Viridiplantae</taxon>
        <taxon>Streptophyta</taxon>
        <taxon>Embryophyta</taxon>
        <taxon>Tracheophyta</taxon>
        <taxon>Spermatophyta</taxon>
        <taxon>Magnoliopsida</taxon>
        <taxon>Liliopsida</taxon>
        <taxon>Arecaceae</taxon>
        <taxon>Coryphoideae</taxon>
        <taxon>Phoeniceae</taxon>
        <taxon>Phoenix</taxon>
    </lineage>
</organism>
<feature type="domain" description="Retrotransposon Copia-like N-terminal" evidence="1">
    <location>
        <begin position="26"/>
        <end position="73"/>
    </location>
</feature>
<reference evidence="2" key="1">
    <citation type="journal article" date="2019" name="Nat. Commun.">
        <title>Genome-wide association mapping of date palm fruit traits.</title>
        <authorList>
            <person name="Hazzouri K.M."/>
            <person name="Gros-Balthazard M."/>
            <person name="Flowers J.M."/>
            <person name="Copetti D."/>
            <person name="Lemansour A."/>
            <person name="Lebrun M."/>
            <person name="Masmoudi K."/>
            <person name="Ferrand S."/>
            <person name="Dhar M.I."/>
            <person name="Fresquez Z.A."/>
            <person name="Rosas U."/>
            <person name="Zhang J."/>
            <person name="Talag J."/>
            <person name="Lee S."/>
            <person name="Kudrna D."/>
            <person name="Powell R.F."/>
            <person name="Leitch I.J."/>
            <person name="Krueger R.R."/>
            <person name="Wing R.A."/>
            <person name="Amiri K.M.A."/>
            <person name="Purugganan M.D."/>
        </authorList>
    </citation>
    <scope>NUCLEOTIDE SEQUENCE [LARGE SCALE GENOMIC DNA]</scope>
    <source>
        <strain evidence="2">cv. Khalas</strain>
    </source>
</reference>
<dbReference type="RefSeq" id="XP_038987015.1">
    <property type="nucleotide sequence ID" value="XM_039131087.1"/>
</dbReference>
<proteinExistence type="predicted"/>
<reference evidence="3" key="2">
    <citation type="submission" date="2025-08" db="UniProtKB">
        <authorList>
            <consortium name="RefSeq"/>
        </authorList>
    </citation>
    <scope>IDENTIFICATION</scope>
    <source>
        <tissue evidence="3">Young leaves</tissue>
    </source>
</reference>
<accession>A0A8B9AKZ3</accession>
<sequence>MADSNSNTNSVSSGVTTSSDSAYVLHPSDNPGISLVTQSLTGDNYATWCRAMHMALMAKNKFGFVDGTIRKPDSSDAKASQWEQCNRMVYSWILNSMHHDIANSVMYAEKASKVWSELNDQMVMQFLMGLNESYNAICSQILLMDLLPTVSRAYSLLLQDE</sequence>
<dbReference type="GeneID" id="120112226"/>
<dbReference type="Pfam" id="PF14244">
    <property type="entry name" value="Retrotran_gag_3"/>
    <property type="match status" value="1"/>
</dbReference>
<evidence type="ECO:0000313" key="2">
    <source>
        <dbReference type="Proteomes" id="UP000228380"/>
    </source>
</evidence>
<name>A0A8B9AKZ3_PHODC</name>
<dbReference type="PANTHER" id="PTHR37610">
    <property type="entry name" value="CCHC-TYPE DOMAIN-CONTAINING PROTEIN"/>
    <property type="match status" value="1"/>
</dbReference>